<keyword evidence="3" id="KW-1185">Reference proteome</keyword>
<accession>A0AAE3N6G7</accession>
<reference evidence="2" key="1">
    <citation type="submission" date="2023-01" db="EMBL/GenBank/DDBJ databases">
        <title>Xenophilus mangrovi sp. nov., isolated from soil of Mangrove nature reserve.</title>
        <authorList>
            <person name="Xu S."/>
            <person name="Liu Z."/>
            <person name="Xu Y."/>
        </authorList>
    </citation>
    <scope>NUCLEOTIDE SEQUENCE</scope>
    <source>
        <strain evidence="2">YW8</strain>
    </source>
</reference>
<feature type="transmembrane region" description="Helical" evidence="1">
    <location>
        <begin position="134"/>
        <end position="157"/>
    </location>
</feature>
<dbReference type="Proteomes" id="UP001212602">
    <property type="component" value="Unassembled WGS sequence"/>
</dbReference>
<organism evidence="2 3">
    <name type="scientific">Xenophilus arseniciresistens</name>
    <dbReference type="NCBI Taxonomy" id="1283306"/>
    <lineage>
        <taxon>Bacteria</taxon>
        <taxon>Pseudomonadati</taxon>
        <taxon>Pseudomonadota</taxon>
        <taxon>Betaproteobacteria</taxon>
        <taxon>Burkholderiales</taxon>
        <taxon>Comamonadaceae</taxon>
        <taxon>Xenophilus</taxon>
    </lineage>
</organism>
<dbReference type="InterPro" id="IPR046730">
    <property type="entry name" value="DUF6622"/>
</dbReference>
<feature type="transmembrane region" description="Helical" evidence="1">
    <location>
        <begin position="105"/>
        <end position="128"/>
    </location>
</feature>
<evidence type="ECO:0000256" key="1">
    <source>
        <dbReference type="SAM" id="Phobius"/>
    </source>
</evidence>
<comment type="caution">
    <text evidence="2">The sequence shown here is derived from an EMBL/GenBank/DDBJ whole genome shotgun (WGS) entry which is preliminary data.</text>
</comment>
<keyword evidence="1" id="KW-0472">Membrane</keyword>
<dbReference type="Pfam" id="PF20327">
    <property type="entry name" value="DUF6622"/>
    <property type="match status" value="1"/>
</dbReference>
<dbReference type="AlphaFoldDB" id="A0AAE3N6G7"/>
<keyword evidence="1" id="KW-1133">Transmembrane helix</keyword>
<evidence type="ECO:0000313" key="2">
    <source>
        <dbReference type="EMBL" id="MDA7414837.1"/>
    </source>
</evidence>
<feature type="transmembrane region" description="Helical" evidence="1">
    <location>
        <begin position="35"/>
        <end position="57"/>
    </location>
</feature>
<protein>
    <recommendedName>
        <fullName evidence="4">Transmembrane protein</fullName>
    </recommendedName>
</protein>
<dbReference type="EMBL" id="JAQIPB010000001">
    <property type="protein sequence ID" value="MDA7414837.1"/>
    <property type="molecule type" value="Genomic_DNA"/>
</dbReference>
<feature type="transmembrane region" description="Helical" evidence="1">
    <location>
        <begin position="6"/>
        <end position="23"/>
    </location>
</feature>
<sequence length="178" mass="19246">MLIQILLHTPAWVFVLFAALLWLGTRQLSASAMPLWRVTAMPVAMVMLAVYGVVTAFGHSPAGLGGLLCWALAAAAVAQAVQRRPLHEQVRYDAATRRVQLPGSWVPLLLIMGIFLTKYGVGVLLALHPGYARHATFALGISTLYGLFSGLFAGRALRLWRLVRRSRTTTVPAGSLSA</sequence>
<evidence type="ECO:0008006" key="4">
    <source>
        <dbReference type="Google" id="ProtNLM"/>
    </source>
</evidence>
<proteinExistence type="predicted"/>
<keyword evidence="1" id="KW-0812">Transmembrane</keyword>
<evidence type="ECO:0000313" key="3">
    <source>
        <dbReference type="Proteomes" id="UP001212602"/>
    </source>
</evidence>
<name>A0AAE3N6G7_9BURK</name>
<gene>
    <name evidence="2" type="ORF">PGB34_00540</name>
</gene>
<feature type="transmembrane region" description="Helical" evidence="1">
    <location>
        <begin position="63"/>
        <end position="81"/>
    </location>
</feature>